<dbReference type="STRING" id="43775.SAMN04489760_11678"/>
<dbReference type="GO" id="GO:0003735">
    <property type="term" value="F:structural constituent of ribosome"/>
    <property type="evidence" value="ECO:0007669"/>
    <property type="project" value="InterPro"/>
</dbReference>
<dbReference type="InterPro" id="IPR020814">
    <property type="entry name" value="Ribosomal_S6_plastid/chlpt"/>
</dbReference>
<dbReference type="HAMAP" id="MF_00360">
    <property type="entry name" value="Ribosomal_bS6"/>
    <property type="match status" value="1"/>
</dbReference>
<dbReference type="GO" id="GO:0005840">
    <property type="term" value="C:ribosome"/>
    <property type="evidence" value="ECO:0007669"/>
    <property type="project" value="UniProtKB-KW"/>
</dbReference>
<dbReference type="PANTHER" id="PTHR21011:SF1">
    <property type="entry name" value="SMALL RIBOSOMAL SUBUNIT PROTEIN BS6M"/>
    <property type="match status" value="1"/>
</dbReference>
<evidence type="ECO:0000313" key="9">
    <source>
        <dbReference type="Proteomes" id="UP000198744"/>
    </source>
</evidence>
<keyword evidence="9" id="KW-1185">Reference proteome</keyword>
<evidence type="ECO:0000313" key="8">
    <source>
        <dbReference type="EMBL" id="SEM45977.1"/>
    </source>
</evidence>
<evidence type="ECO:0000256" key="5">
    <source>
        <dbReference type="ARBA" id="ARBA00035294"/>
    </source>
</evidence>
<protein>
    <recommendedName>
        <fullName evidence="5 6">Small ribosomal subunit protein bS6</fullName>
    </recommendedName>
</protein>
<dbReference type="InterPro" id="IPR014717">
    <property type="entry name" value="Transl_elong_EF1B/ribsomal_bS6"/>
</dbReference>
<comment type="similarity">
    <text evidence="1 6">Belongs to the bacterial ribosomal protein bS6 family.</text>
</comment>
<organism evidence="8 9">
    <name type="scientific">Syntrophus gentianae</name>
    <dbReference type="NCBI Taxonomy" id="43775"/>
    <lineage>
        <taxon>Bacteria</taxon>
        <taxon>Pseudomonadati</taxon>
        <taxon>Thermodesulfobacteriota</taxon>
        <taxon>Syntrophia</taxon>
        <taxon>Syntrophales</taxon>
        <taxon>Syntrophaceae</taxon>
        <taxon>Syntrophus</taxon>
    </lineage>
</organism>
<gene>
    <name evidence="6" type="primary">rpsF</name>
    <name evidence="8" type="ORF">SAMN04489760_11678</name>
</gene>
<evidence type="ECO:0000256" key="4">
    <source>
        <dbReference type="ARBA" id="ARBA00035104"/>
    </source>
</evidence>
<feature type="region of interest" description="Disordered" evidence="7">
    <location>
        <begin position="116"/>
        <end position="154"/>
    </location>
</feature>
<evidence type="ECO:0000256" key="7">
    <source>
        <dbReference type="SAM" id="MobiDB-lite"/>
    </source>
</evidence>
<dbReference type="GO" id="GO:0070181">
    <property type="term" value="F:small ribosomal subunit rRNA binding"/>
    <property type="evidence" value="ECO:0007669"/>
    <property type="project" value="TreeGrafter"/>
</dbReference>
<dbReference type="GO" id="GO:0006412">
    <property type="term" value="P:translation"/>
    <property type="evidence" value="ECO:0007669"/>
    <property type="project" value="UniProtKB-UniRule"/>
</dbReference>
<dbReference type="Proteomes" id="UP000198744">
    <property type="component" value="Unassembled WGS sequence"/>
</dbReference>
<keyword evidence="3 6" id="KW-0687">Ribonucleoprotein</keyword>
<dbReference type="Pfam" id="PF01250">
    <property type="entry name" value="Ribosomal_S6"/>
    <property type="match status" value="1"/>
</dbReference>
<name>A0A1H7YL12_9BACT</name>
<dbReference type="EMBL" id="FOBS01000016">
    <property type="protein sequence ID" value="SEM45977.1"/>
    <property type="molecule type" value="Genomic_DNA"/>
</dbReference>
<dbReference type="SUPFAM" id="SSF54995">
    <property type="entry name" value="Ribosomal protein S6"/>
    <property type="match status" value="1"/>
</dbReference>
<dbReference type="NCBIfam" id="TIGR00166">
    <property type="entry name" value="S6"/>
    <property type="match status" value="1"/>
</dbReference>
<keyword evidence="2 6" id="KW-0689">Ribosomal protein</keyword>
<evidence type="ECO:0000256" key="1">
    <source>
        <dbReference type="ARBA" id="ARBA00009512"/>
    </source>
</evidence>
<dbReference type="GO" id="GO:0005737">
    <property type="term" value="C:cytoplasm"/>
    <property type="evidence" value="ECO:0007669"/>
    <property type="project" value="UniProtKB-ARBA"/>
</dbReference>
<keyword evidence="6" id="KW-0699">rRNA-binding</keyword>
<proteinExistence type="inferred from homology"/>
<keyword evidence="6" id="KW-0694">RNA-binding</keyword>
<evidence type="ECO:0000256" key="2">
    <source>
        <dbReference type="ARBA" id="ARBA00022980"/>
    </source>
</evidence>
<sequence>MRRYETVVIAQANLPEDDLTGLIDRYSSIITDRKGAVVKVDRWGVRKLAYDIKKQTRGTYVLYDFAATSDAVAEMERNLKIDDNVLKFMTIMTDPDTTPEKIMKEIEALVKKDEVVEKAEASAEPTSETSGSAPSAEAGESAGSSASPATAEEK</sequence>
<dbReference type="InterPro" id="IPR035980">
    <property type="entry name" value="Ribosomal_bS6_sf"/>
</dbReference>
<feature type="compositionally biased region" description="Low complexity" evidence="7">
    <location>
        <begin position="124"/>
        <end position="154"/>
    </location>
</feature>
<dbReference type="RefSeq" id="WP_175476496.1">
    <property type="nucleotide sequence ID" value="NZ_FOBS01000016.1"/>
</dbReference>
<dbReference type="InterPro" id="IPR000529">
    <property type="entry name" value="Ribosomal_bS6"/>
</dbReference>
<reference evidence="8 9" key="1">
    <citation type="submission" date="2016-10" db="EMBL/GenBank/DDBJ databases">
        <authorList>
            <person name="de Groot N.N."/>
        </authorList>
    </citation>
    <scope>NUCLEOTIDE SEQUENCE [LARGE SCALE GENOMIC DNA]</scope>
    <source>
        <strain evidence="8 9">DSM 8423</strain>
    </source>
</reference>
<dbReference type="Gene3D" id="3.30.70.60">
    <property type="match status" value="1"/>
</dbReference>
<dbReference type="AlphaFoldDB" id="A0A1H7YL12"/>
<dbReference type="PANTHER" id="PTHR21011">
    <property type="entry name" value="MITOCHONDRIAL 28S RIBOSOMAL PROTEIN S6"/>
    <property type="match status" value="1"/>
</dbReference>
<dbReference type="CDD" id="cd00473">
    <property type="entry name" value="bS6"/>
    <property type="match status" value="1"/>
</dbReference>
<dbReference type="GO" id="GO:1990904">
    <property type="term" value="C:ribonucleoprotein complex"/>
    <property type="evidence" value="ECO:0007669"/>
    <property type="project" value="UniProtKB-KW"/>
</dbReference>
<comment type="function">
    <text evidence="4 6">Binds together with bS18 to 16S ribosomal RNA.</text>
</comment>
<evidence type="ECO:0000256" key="6">
    <source>
        <dbReference type="HAMAP-Rule" id="MF_00360"/>
    </source>
</evidence>
<accession>A0A1H7YL12</accession>
<evidence type="ECO:0000256" key="3">
    <source>
        <dbReference type="ARBA" id="ARBA00023274"/>
    </source>
</evidence>